<reference evidence="2 3" key="1">
    <citation type="submission" date="2014-02" db="EMBL/GenBank/DDBJ databases">
        <title>The small core and large imbalanced accessory genome model reveals a collaborative survival strategy of Sorangium cellulosum strains in nature.</title>
        <authorList>
            <person name="Han K."/>
            <person name="Peng R."/>
            <person name="Blom J."/>
            <person name="Li Y.-Z."/>
        </authorList>
    </citation>
    <scope>NUCLEOTIDE SEQUENCE [LARGE SCALE GENOMIC DNA]</scope>
    <source>
        <strain evidence="2 3">So0007-03</strain>
    </source>
</reference>
<organism evidence="2 3">
    <name type="scientific">Sorangium cellulosum</name>
    <name type="common">Polyangium cellulosum</name>
    <dbReference type="NCBI Taxonomy" id="56"/>
    <lineage>
        <taxon>Bacteria</taxon>
        <taxon>Pseudomonadati</taxon>
        <taxon>Myxococcota</taxon>
        <taxon>Polyangia</taxon>
        <taxon>Polyangiales</taxon>
        <taxon>Polyangiaceae</taxon>
        <taxon>Sorangium</taxon>
    </lineage>
</organism>
<evidence type="ECO:0008006" key="4">
    <source>
        <dbReference type="Google" id="ProtNLM"/>
    </source>
</evidence>
<evidence type="ECO:0000313" key="2">
    <source>
        <dbReference type="EMBL" id="KYG10566.1"/>
    </source>
</evidence>
<gene>
    <name evidence="2" type="ORF">BE21_11300</name>
</gene>
<name>A0A150U126_SORCE</name>
<accession>A0A150U126</accession>
<evidence type="ECO:0000313" key="3">
    <source>
        <dbReference type="Proteomes" id="UP000075502"/>
    </source>
</evidence>
<dbReference type="EMBL" id="JEME01000299">
    <property type="protein sequence ID" value="KYG10566.1"/>
    <property type="molecule type" value="Genomic_DNA"/>
</dbReference>
<dbReference type="AlphaFoldDB" id="A0A150U126"/>
<evidence type="ECO:0000256" key="1">
    <source>
        <dbReference type="SAM" id="MobiDB-lite"/>
    </source>
</evidence>
<sequence>MQLVSSHALQHDPRAAAGHPSRGARLGRLLALALAVALACACGERGAPGVPGGGDGGQGGSAGGGGRGGSAGGGGQGGGSCYDYAAFEPGAPVDFRAEVLPLLQRSCATGAACHASKNGSSLQPYLGPTADTPPDQVGDAELAALREQNVNADAGGAVGMKRVAPGDPEHSFLMHKIDGTLACEILTCRETCGLAMPPTLKPLSAGERDTIRRWIAHGAAIE</sequence>
<feature type="region of interest" description="Disordered" evidence="1">
    <location>
        <begin position="49"/>
        <end position="73"/>
    </location>
</feature>
<dbReference type="Proteomes" id="UP000075502">
    <property type="component" value="Unassembled WGS sequence"/>
</dbReference>
<proteinExistence type="predicted"/>
<comment type="caution">
    <text evidence="2">The sequence shown here is derived from an EMBL/GenBank/DDBJ whole genome shotgun (WGS) entry which is preliminary data.</text>
</comment>
<protein>
    <recommendedName>
        <fullName evidence="4">Cytochrome C Planctomycete-type domain-containing protein</fullName>
    </recommendedName>
</protein>
<feature type="region of interest" description="Disordered" evidence="1">
    <location>
        <begin position="1"/>
        <end position="21"/>
    </location>
</feature>